<dbReference type="EMBL" id="CM039428">
    <property type="protein sequence ID" value="KAI4352441.1"/>
    <property type="molecule type" value="Genomic_DNA"/>
</dbReference>
<comment type="caution">
    <text evidence="1">The sequence shown here is derived from an EMBL/GenBank/DDBJ whole genome shotgun (WGS) entry which is preliminary data.</text>
</comment>
<sequence>MMNLSFRKLLVITNPPMITLPLFIFLTLQYLFTIGVTSYKPVENFAVNCGVSGNSVQNSRNWTGDINSKLFSPVEPQSHQSVTAHASSNSPSVVSSTARLSRYEFTYSFPVTDGQKFIRLHFFPASYPNFDRSNFLFSVRAGPYTLLKDFNASVTADNDNNPEETITEYCINVEPGQRLNLTFTPSSTHPDAYAFINGFEIVSMPTDLYYTKPDDPGLSVVGKNFPMYRIENNTALETVYRINVGGAQIPPDKDTGMFRNWEVDVPYVEEQNNRSTPAGYHLKLKDNGQNYTAPDDVYLTARTYGMNATTKYNVTWEFEVESGFFYVVRLHFCEFEPEIQKPGERVFQIFIADNLAERHADVIMWSGGNLIPVYKDYVVFMISKACLKKLNLSVKLQPHPNEKDREFNNVILNGIEIFKVNDSDGNLGGPNASSSPSPPQSLVPLTEPSGKSKKTDIVPIVVCVGLGVFLLIGFLVFRRLTVAGYSLLGKSKSRSSKTHESSLPSDLCRYFTIAEIREATNNFDEVFIIGVGGFGNVYKGYINDGSTPVAIKRLKPGSKQGAHEFQTEIRMLTQLRHLHLVSLIGYCNGGGEMILVYDYMERGTLSEHLYGSGNQRLSWKQRLEICLGAARGLQYLHVDAKHKIIHRDVKSTNILIDDKWVAKVSDFGLSKFGSTELSKSYVSTEVKGSFGYLDPEYYKRKRLTDKSDVYSFGVVLLEVLSGRPPVLHTVDKQRANLVDWVRKSYKDGEIDQMVDPFLKGTINPVCLKKFIEMAIECVADDGNQRPPMNELVWGLEFALQLQDTELGGIQFEKKREERALLHHLVNVTNCEESEAQYFTNTDESLESKYSKVTSSSSQGLI</sequence>
<evidence type="ECO:0000313" key="1">
    <source>
        <dbReference type="EMBL" id="KAI4352441.1"/>
    </source>
</evidence>
<reference evidence="1 2" key="1">
    <citation type="journal article" date="2022" name="DNA Res.">
        <title>Chromosomal-level genome assembly of the orchid tree Bauhinia variegata (Leguminosae; Cercidoideae) supports the allotetraploid origin hypothesis of Bauhinia.</title>
        <authorList>
            <person name="Zhong Y."/>
            <person name="Chen Y."/>
            <person name="Zheng D."/>
            <person name="Pang J."/>
            <person name="Liu Y."/>
            <person name="Luo S."/>
            <person name="Meng S."/>
            <person name="Qian L."/>
            <person name="Wei D."/>
            <person name="Dai S."/>
            <person name="Zhou R."/>
        </authorList>
    </citation>
    <scope>NUCLEOTIDE SEQUENCE [LARGE SCALE GENOMIC DNA]</scope>
    <source>
        <strain evidence="1">BV-YZ2020</strain>
    </source>
</reference>
<proteinExistence type="predicted"/>
<protein>
    <submittedName>
        <fullName evidence="1">Uncharacterized protein</fullName>
    </submittedName>
</protein>
<keyword evidence="2" id="KW-1185">Reference proteome</keyword>
<dbReference type="Proteomes" id="UP000828941">
    <property type="component" value="Chromosome 3"/>
</dbReference>
<organism evidence="1 2">
    <name type="scientific">Bauhinia variegata</name>
    <name type="common">Purple orchid tree</name>
    <name type="synonym">Phanera variegata</name>
    <dbReference type="NCBI Taxonomy" id="167791"/>
    <lineage>
        <taxon>Eukaryota</taxon>
        <taxon>Viridiplantae</taxon>
        <taxon>Streptophyta</taxon>
        <taxon>Embryophyta</taxon>
        <taxon>Tracheophyta</taxon>
        <taxon>Spermatophyta</taxon>
        <taxon>Magnoliopsida</taxon>
        <taxon>eudicotyledons</taxon>
        <taxon>Gunneridae</taxon>
        <taxon>Pentapetalae</taxon>
        <taxon>rosids</taxon>
        <taxon>fabids</taxon>
        <taxon>Fabales</taxon>
        <taxon>Fabaceae</taxon>
        <taxon>Cercidoideae</taxon>
        <taxon>Cercideae</taxon>
        <taxon>Bauhiniinae</taxon>
        <taxon>Bauhinia</taxon>
    </lineage>
</organism>
<gene>
    <name evidence="1" type="ORF">L6164_006691</name>
</gene>
<name>A0ACB9PXZ6_BAUVA</name>
<evidence type="ECO:0000313" key="2">
    <source>
        <dbReference type="Proteomes" id="UP000828941"/>
    </source>
</evidence>
<accession>A0ACB9PXZ6</accession>